<keyword evidence="6" id="KW-0648">Protein biosynthesis</keyword>
<name>A0ABT9DFE4_9MOLU</name>
<dbReference type="SUPFAM" id="SSF52540">
    <property type="entry name" value="P-loop containing nucleoside triphosphate hydrolases"/>
    <property type="match status" value="1"/>
</dbReference>
<dbReference type="NCBIfam" id="TIGR00485">
    <property type="entry name" value="EF-Tu"/>
    <property type="match status" value="1"/>
</dbReference>
<keyword evidence="3 11" id="KW-0251">Elongation factor</keyword>
<dbReference type="PROSITE" id="PS00301">
    <property type="entry name" value="G_TR_1"/>
    <property type="match status" value="1"/>
</dbReference>
<dbReference type="SUPFAM" id="SSF50465">
    <property type="entry name" value="EF-Tu/eEF-1alpha/eIF2-gamma C-terminal domain"/>
    <property type="match status" value="1"/>
</dbReference>
<dbReference type="EMBL" id="JAOSID010000006">
    <property type="protein sequence ID" value="MDO8168174.1"/>
    <property type="molecule type" value="Genomic_DNA"/>
</dbReference>
<dbReference type="Pfam" id="PF00009">
    <property type="entry name" value="GTP_EFTU"/>
    <property type="match status" value="1"/>
</dbReference>
<dbReference type="InterPro" id="IPR050055">
    <property type="entry name" value="EF-Tu_GTPase"/>
</dbReference>
<evidence type="ECO:0000256" key="1">
    <source>
        <dbReference type="ARBA" id="ARBA00022723"/>
    </source>
</evidence>
<evidence type="ECO:0000256" key="4">
    <source>
        <dbReference type="ARBA" id="ARBA00022801"/>
    </source>
</evidence>
<comment type="caution">
    <text evidence="11">The sequence shown here is derived from an EMBL/GenBank/DDBJ whole genome shotgun (WGS) entry which is preliminary data.</text>
</comment>
<evidence type="ECO:0000256" key="3">
    <source>
        <dbReference type="ARBA" id="ARBA00022768"/>
    </source>
</evidence>
<evidence type="ECO:0000256" key="5">
    <source>
        <dbReference type="ARBA" id="ARBA00022842"/>
    </source>
</evidence>
<accession>A0ABT9DFE4</accession>
<dbReference type="SUPFAM" id="SSF50447">
    <property type="entry name" value="Translation proteins"/>
    <property type="match status" value="1"/>
</dbReference>
<dbReference type="CDD" id="cd01884">
    <property type="entry name" value="EF_Tu"/>
    <property type="match status" value="1"/>
</dbReference>
<evidence type="ECO:0000256" key="8">
    <source>
        <dbReference type="ARBA" id="ARBA00029554"/>
    </source>
</evidence>
<keyword evidence="2" id="KW-0547">Nucleotide-binding</keyword>
<dbReference type="InterPro" id="IPR009001">
    <property type="entry name" value="Transl_elong_EF1A/Init_IF2_C"/>
</dbReference>
<dbReference type="InterPro" id="IPR004161">
    <property type="entry name" value="EFTu-like_2"/>
</dbReference>
<feature type="domain" description="Tr-type G" evidence="10">
    <location>
        <begin position="9"/>
        <end position="202"/>
    </location>
</feature>
<dbReference type="InterPro" id="IPR005225">
    <property type="entry name" value="Small_GTP-bd"/>
</dbReference>
<gene>
    <name evidence="11" type="primary">tuf</name>
    <name evidence="11" type="ORF">OC680_01625</name>
</gene>
<dbReference type="Pfam" id="PF03144">
    <property type="entry name" value="GTP_EFTU_D2"/>
    <property type="match status" value="1"/>
</dbReference>
<evidence type="ECO:0000256" key="6">
    <source>
        <dbReference type="ARBA" id="ARBA00022917"/>
    </source>
</evidence>
<evidence type="ECO:0000256" key="2">
    <source>
        <dbReference type="ARBA" id="ARBA00022741"/>
    </source>
</evidence>
<dbReference type="PANTHER" id="PTHR43721:SF22">
    <property type="entry name" value="ELONGATION FACTOR TU, MITOCHONDRIAL"/>
    <property type="match status" value="1"/>
</dbReference>
<dbReference type="Gene3D" id="2.40.30.10">
    <property type="entry name" value="Translation factors"/>
    <property type="match status" value="2"/>
</dbReference>
<dbReference type="GO" id="GO:0003746">
    <property type="term" value="F:translation elongation factor activity"/>
    <property type="evidence" value="ECO:0007669"/>
    <property type="project" value="UniProtKB-KW"/>
</dbReference>
<evidence type="ECO:0000256" key="9">
    <source>
        <dbReference type="NCBIfam" id="TIGR00485"/>
    </source>
</evidence>
<dbReference type="Gene3D" id="3.40.50.300">
    <property type="entry name" value="P-loop containing nucleotide triphosphate hydrolases"/>
    <property type="match status" value="1"/>
</dbReference>
<dbReference type="PRINTS" id="PR00315">
    <property type="entry name" value="ELONGATNFCT"/>
</dbReference>
<dbReference type="NCBIfam" id="NF009373">
    <property type="entry name" value="PRK12736.1"/>
    <property type="match status" value="1"/>
</dbReference>
<dbReference type="CDD" id="cd03697">
    <property type="entry name" value="EFTU_II"/>
    <property type="match status" value="1"/>
</dbReference>
<dbReference type="Pfam" id="PF03143">
    <property type="entry name" value="GTP_EFTU_D3"/>
    <property type="match status" value="1"/>
</dbReference>
<reference evidence="11 12" key="1">
    <citation type="journal article" date="2023" name="Int. J. Syst. Evol. Microbiol.">
        <title>The observation of taxonomic boundaries for the 16SrII and 16SrXXV phytoplasmas using genome-based delimitation.</title>
        <authorList>
            <person name="Rodrigues Jardim B."/>
            <person name="Tran-Nguyen L.T.T."/>
            <person name="Gambley C."/>
            <person name="Al-Sadi A.M."/>
            <person name="Al-Subhi A.M."/>
            <person name="Foissac X."/>
            <person name="Salar P."/>
            <person name="Cai H."/>
            <person name="Yang J.Y."/>
            <person name="Davis R."/>
            <person name="Jones L."/>
            <person name="Rodoni B."/>
            <person name="Constable F.E."/>
        </authorList>
    </citation>
    <scope>NUCLEOTIDE SEQUENCE [LARGE SCALE GENOMIC DNA]</scope>
    <source>
        <strain evidence="11">BAWM-155c</strain>
    </source>
</reference>
<evidence type="ECO:0000256" key="7">
    <source>
        <dbReference type="ARBA" id="ARBA00023134"/>
    </source>
</evidence>
<dbReference type="InterPro" id="IPR041709">
    <property type="entry name" value="EF-Tu_GTP-bd"/>
</dbReference>
<keyword evidence="7" id="KW-0342">GTP-binding</keyword>
<dbReference type="NCBIfam" id="NF009372">
    <property type="entry name" value="PRK12735.1"/>
    <property type="match status" value="1"/>
</dbReference>
<organism evidence="11 12">
    <name type="scientific">Candidatus Phytoplasma melaleucae</name>
    <dbReference type="NCBI Taxonomy" id="2982630"/>
    <lineage>
        <taxon>Bacteria</taxon>
        <taxon>Bacillati</taxon>
        <taxon>Mycoplasmatota</taxon>
        <taxon>Mollicutes</taxon>
        <taxon>Acholeplasmatales</taxon>
        <taxon>Acholeplasmataceae</taxon>
        <taxon>Candidatus Phytoplasma</taxon>
    </lineage>
</organism>
<keyword evidence="4" id="KW-0378">Hydrolase</keyword>
<proteinExistence type="predicted"/>
<sequence length="394" mass="43797">MAIKFTRNKSHMNIGTIGHVDHGKTTLTSAITHYLAQKGLAEQKAYGEIDKTAEEKKRGITISSSHVEYETVKRHYAHVDCPGHRDYVKNMITGAAQMDAAILVISAADGIMPQTSEHLLLAKQVGISHLVVFFNKCDMVDMDYLPLLADEVKDELDKYGFDSKTTAMIYGSALKALEQDQDYLNKIQELLDSLDNIPDPVRDNEKPFLMPIQEVNMIGGRGTVVTGRIERGTVKKGDEVSIIGFKPDAKMSVVVEIQMFHKELEIAQAGDNVGILLRGISHTEVERGQVIAKPNSLKVYSKFEATIYVRSAEENGRSTPFTSNRYKPQFFLMTLDVTGTIIVLKEENAIVMPGDQVDVRIELIRPIPLEVGNKFSFRESNITVGSGIVTKIIE</sequence>
<dbReference type="PROSITE" id="PS51722">
    <property type="entry name" value="G_TR_2"/>
    <property type="match status" value="1"/>
</dbReference>
<evidence type="ECO:0000313" key="12">
    <source>
        <dbReference type="Proteomes" id="UP001172036"/>
    </source>
</evidence>
<protein>
    <recommendedName>
        <fullName evidence="8 9">Elongation factor Tu</fullName>
    </recommendedName>
</protein>
<dbReference type="NCBIfam" id="TIGR00231">
    <property type="entry name" value="small_GTP"/>
    <property type="match status" value="1"/>
</dbReference>
<dbReference type="InterPro" id="IPR004541">
    <property type="entry name" value="Transl_elong_EFTu/EF1A_bac/org"/>
</dbReference>
<keyword evidence="5" id="KW-0460">Magnesium</keyword>
<dbReference type="InterPro" id="IPR031157">
    <property type="entry name" value="G_TR_CS"/>
</dbReference>
<dbReference type="InterPro" id="IPR004160">
    <property type="entry name" value="Transl_elong_EFTu/EF1A_C"/>
</dbReference>
<dbReference type="Proteomes" id="UP001172036">
    <property type="component" value="Unassembled WGS sequence"/>
</dbReference>
<dbReference type="RefSeq" id="WP_304515378.1">
    <property type="nucleotide sequence ID" value="NZ_JAOSID010000006.1"/>
</dbReference>
<dbReference type="PANTHER" id="PTHR43721">
    <property type="entry name" value="ELONGATION FACTOR TU-RELATED"/>
    <property type="match status" value="1"/>
</dbReference>
<dbReference type="InterPro" id="IPR000795">
    <property type="entry name" value="T_Tr_GTP-bd_dom"/>
</dbReference>
<evidence type="ECO:0000313" key="11">
    <source>
        <dbReference type="EMBL" id="MDO8168174.1"/>
    </source>
</evidence>
<dbReference type="InterPro" id="IPR009000">
    <property type="entry name" value="Transl_B-barrel_sf"/>
</dbReference>
<dbReference type="InterPro" id="IPR033720">
    <property type="entry name" value="EFTU_2"/>
</dbReference>
<dbReference type="NCBIfam" id="NF000766">
    <property type="entry name" value="PRK00049.1"/>
    <property type="match status" value="1"/>
</dbReference>
<dbReference type="InterPro" id="IPR027417">
    <property type="entry name" value="P-loop_NTPase"/>
</dbReference>
<keyword evidence="1" id="KW-0479">Metal-binding</keyword>
<keyword evidence="12" id="KW-1185">Reference proteome</keyword>
<evidence type="ECO:0000259" key="10">
    <source>
        <dbReference type="PROSITE" id="PS51722"/>
    </source>
</evidence>